<organism evidence="2 3">
    <name type="scientific">Capsaspora owczarzaki (strain ATCC 30864)</name>
    <dbReference type="NCBI Taxonomy" id="595528"/>
    <lineage>
        <taxon>Eukaryota</taxon>
        <taxon>Filasterea</taxon>
        <taxon>Capsaspora</taxon>
    </lineage>
</organism>
<evidence type="ECO:0000313" key="2">
    <source>
        <dbReference type="EMBL" id="KJE91397.1"/>
    </source>
</evidence>
<feature type="region of interest" description="Disordered" evidence="1">
    <location>
        <begin position="57"/>
        <end position="129"/>
    </location>
</feature>
<accession>A0A0D2VMJ8</accession>
<feature type="region of interest" description="Disordered" evidence="1">
    <location>
        <begin position="233"/>
        <end position="272"/>
    </location>
</feature>
<keyword evidence="3" id="KW-1185">Reference proteome</keyword>
<name>A0A0D2VMJ8_CAPO3</name>
<feature type="region of interest" description="Disordered" evidence="1">
    <location>
        <begin position="185"/>
        <end position="214"/>
    </location>
</feature>
<feature type="compositionally biased region" description="Low complexity" evidence="1">
    <location>
        <begin position="195"/>
        <end position="214"/>
    </location>
</feature>
<reference evidence="3" key="1">
    <citation type="submission" date="2011-02" db="EMBL/GenBank/DDBJ databases">
        <title>The Genome Sequence of Capsaspora owczarzaki ATCC 30864.</title>
        <authorList>
            <person name="Russ C."/>
            <person name="Cuomo C."/>
            <person name="Burger G."/>
            <person name="Gray M.W."/>
            <person name="Holland P.W.H."/>
            <person name="King N."/>
            <person name="Lang F.B.F."/>
            <person name="Roger A.J."/>
            <person name="Ruiz-Trillo I."/>
            <person name="Young S.K."/>
            <person name="Zeng Q."/>
            <person name="Gargeya S."/>
            <person name="Alvarado L."/>
            <person name="Berlin A."/>
            <person name="Chapman S.B."/>
            <person name="Chen Z."/>
            <person name="Freedman E."/>
            <person name="Gellesch M."/>
            <person name="Goldberg J."/>
            <person name="Griggs A."/>
            <person name="Gujja S."/>
            <person name="Heilman E."/>
            <person name="Heiman D."/>
            <person name="Howarth C."/>
            <person name="Mehta T."/>
            <person name="Neiman D."/>
            <person name="Pearson M."/>
            <person name="Roberts A."/>
            <person name="Saif S."/>
            <person name="Shea T."/>
            <person name="Shenoy N."/>
            <person name="Sisk P."/>
            <person name="Stolte C."/>
            <person name="Sykes S."/>
            <person name="White J."/>
            <person name="Yandava C."/>
            <person name="Haas B."/>
            <person name="Nusbaum C."/>
            <person name="Birren B."/>
        </authorList>
    </citation>
    <scope>NUCLEOTIDE SEQUENCE</scope>
    <source>
        <strain evidence="3">ATCC 30864</strain>
    </source>
</reference>
<feature type="compositionally biased region" description="Low complexity" evidence="1">
    <location>
        <begin position="59"/>
        <end position="106"/>
    </location>
</feature>
<evidence type="ECO:0000313" key="3">
    <source>
        <dbReference type="Proteomes" id="UP000008743"/>
    </source>
</evidence>
<dbReference type="RefSeq" id="XP_011270215.1">
    <property type="nucleotide sequence ID" value="XM_011271913.1"/>
</dbReference>
<dbReference type="PANTHER" id="PTHR16537">
    <property type="entry name" value="SJOEGREN SYNDROME/SCLERODERMA AUTOANTIGEN 1"/>
    <property type="match status" value="1"/>
</dbReference>
<dbReference type="Pfam" id="PF06677">
    <property type="entry name" value="Auto_anti-p27"/>
    <property type="match status" value="1"/>
</dbReference>
<proteinExistence type="predicted"/>
<gene>
    <name evidence="2" type="ORF">CAOG_008615</name>
</gene>
<dbReference type="Proteomes" id="UP000008743">
    <property type="component" value="Unassembled WGS sequence"/>
</dbReference>
<protein>
    <submittedName>
        <fullName evidence="2">Uncharacterized protein</fullName>
    </submittedName>
</protein>
<sequence>MPVVSGELGNRVSAKLGEFLLRGHRMQNAYCLDCNTVLMLDLSTNREHCVHCDDMGLRPKAAPATSTTTPAVVSAASSEPAASEKQALSQAAAETATSTTASANNADPTVNTANAGGVPAKPNKPEEHSAHEAYGNLDEDFQDDDEEEEEDPETDRLLAQMIDAQLPSQGIREFLKLESELKYQKPAGRDKAGHHGASPASASAARNSGSGATRATWRDQYEEIGAEYVKQSLGGAPAEAKPSKPKRPTASAIRGATTASSLPPQPQHHQHPLAQEVDPQFYLKQAISFTSVALATETVKLGSPDRDLETVERLSTVLQSLIESLTALSQLPRRR</sequence>
<dbReference type="AlphaFoldDB" id="A0A0D2VMJ8"/>
<dbReference type="OrthoDB" id="28939at2759"/>
<dbReference type="InterPro" id="IPR051888">
    <property type="entry name" value="UPF0148_domain"/>
</dbReference>
<dbReference type="InterPro" id="IPR009563">
    <property type="entry name" value="SSSCA1"/>
</dbReference>
<dbReference type="PANTHER" id="PTHR16537:SF1">
    <property type="entry name" value="PROTEIN ZNRD2"/>
    <property type="match status" value="1"/>
</dbReference>
<dbReference type="EMBL" id="KE346362">
    <property type="protein sequence ID" value="KJE91397.1"/>
    <property type="molecule type" value="Genomic_DNA"/>
</dbReference>
<dbReference type="InParanoid" id="A0A0D2VMJ8"/>
<evidence type="ECO:0000256" key="1">
    <source>
        <dbReference type="SAM" id="MobiDB-lite"/>
    </source>
</evidence>